<dbReference type="EMBL" id="VOBQ01000011">
    <property type="protein sequence ID" value="TWO70564.1"/>
    <property type="molecule type" value="Genomic_DNA"/>
</dbReference>
<dbReference type="Pfam" id="PF01841">
    <property type="entry name" value="Transglut_core"/>
    <property type="match status" value="1"/>
</dbReference>
<keyword evidence="3" id="KW-1185">Reference proteome</keyword>
<dbReference type="AlphaFoldDB" id="A0A562ZQX0"/>
<feature type="domain" description="Transglutaminase-like" evidence="1">
    <location>
        <begin position="30"/>
        <end position="136"/>
    </location>
</feature>
<dbReference type="InterPro" id="IPR038765">
    <property type="entry name" value="Papain-like_cys_pep_sf"/>
</dbReference>
<accession>A0A562ZQX0</accession>
<proteinExistence type="predicted"/>
<comment type="caution">
    <text evidence="2">The sequence shown here is derived from an EMBL/GenBank/DDBJ whole genome shotgun (WGS) entry which is preliminary data.</text>
</comment>
<name>A0A562ZQX0_9BURK</name>
<reference evidence="2 3" key="1">
    <citation type="submission" date="2019-07" db="EMBL/GenBank/DDBJ databases">
        <title>Caenimonas sedimenti sp. nov., isolated from activated sludge.</title>
        <authorList>
            <person name="Xu J."/>
        </authorList>
    </citation>
    <scope>NUCLEOTIDE SEQUENCE [LARGE SCALE GENOMIC DNA]</scope>
    <source>
        <strain evidence="2 3">HX-9-20</strain>
    </source>
</reference>
<organism evidence="2 3">
    <name type="scientific">Caenimonas sedimenti</name>
    <dbReference type="NCBI Taxonomy" id="2596921"/>
    <lineage>
        <taxon>Bacteria</taxon>
        <taxon>Pseudomonadati</taxon>
        <taxon>Pseudomonadota</taxon>
        <taxon>Betaproteobacteria</taxon>
        <taxon>Burkholderiales</taxon>
        <taxon>Comamonadaceae</taxon>
        <taxon>Caenimonas</taxon>
    </lineage>
</organism>
<evidence type="ECO:0000313" key="2">
    <source>
        <dbReference type="EMBL" id="TWO70564.1"/>
    </source>
</evidence>
<dbReference type="SUPFAM" id="SSF54001">
    <property type="entry name" value="Cysteine proteinases"/>
    <property type="match status" value="1"/>
</dbReference>
<dbReference type="Proteomes" id="UP000318199">
    <property type="component" value="Unassembled WGS sequence"/>
</dbReference>
<sequence>MNTKSKAAPEPREWLGPSDLMDFSDLALSAMARSIATGKKERERALAAHAKVRAMPLAFRHQAKPATASAVLRRREGDAVDKATLLVALLRLGDIPARLLFAEPPAEALRGLPVDVCCGPRPMVEACIEGEWLRTDTFIFDERYVRAAHHRLHHKHRDAGYGVTLSGAIHWDGTRSVSVLGPDYAGADPDQHRYNDAAEFARSLGLFQRVRYLGHWALWTGQRALLSRALHGLRSRQPAARPRSGGRSSIPA</sequence>
<protein>
    <submittedName>
        <fullName evidence="2">Transglutaminase family protein</fullName>
    </submittedName>
</protein>
<dbReference type="Gene3D" id="3.10.620.30">
    <property type="match status" value="1"/>
</dbReference>
<dbReference type="RefSeq" id="WP_145893556.1">
    <property type="nucleotide sequence ID" value="NZ_VOBQ01000011.1"/>
</dbReference>
<gene>
    <name evidence="2" type="ORF">FN976_13440</name>
</gene>
<evidence type="ECO:0000259" key="1">
    <source>
        <dbReference type="Pfam" id="PF01841"/>
    </source>
</evidence>
<evidence type="ECO:0000313" key="3">
    <source>
        <dbReference type="Proteomes" id="UP000318199"/>
    </source>
</evidence>
<dbReference type="InterPro" id="IPR002931">
    <property type="entry name" value="Transglutaminase-like"/>
</dbReference>